<evidence type="ECO:0000313" key="5">
    <source>
        <dbReference type="Proteomes" id="UP000584325"/>
    </source>
</evidence>
<evidence type="ECO:0000313" key="3">
    <source>
        <dbReference type="EMBL" id="QCP13641.1"/>
    </source>
</evidence>
<dbReference type="EMBL" id="CP040017">
    <property type="protein sequence ID" value="QCP13641.1"/>
    <property type="molecule type" value="Genomic_DNA"/>
</dbReference>
<gene>
    <name evidence="3" type="ORF">FCL38_26795</name>
    <name evidence="2" type="ORF">FHS02_004315</name>
</gene>
<sequence>MSKNTPAIKPSNAPQPAAGASGCIEVALTPFWLLNAGTAKKLGQHSAGILNYHVLADNNRVGLLIAVTRNEGGGYFSRERVPFRTIVACLERYKSGKPSFVSKVLKNAFISKSANNAGFLCAVLHALGLLAAAPEAKTQHIVIGNWPLWEKTMLAETGTRIELPAEIGDENQVERDAVPDNKQQKKMLEIPAKSPNNS</sequence>
<feature type="region of interest" description="Disordered" evidence="1">
    <location>
        <begin position="168"/>
        <end position="198"/>
    </location>
</feature>
<reference evidence="3 4" key="1">
    <citation type="submission" date="2019-05" db="EMBL/GenBank/DDBJ databases">
        <title>Draft Genome Sequences of Six Type Strains of the Genus Massilia.</title>
        <authorList>
            <person name="Miess H."/>
            <person name="Frediansyhah A."/>
            <person name="Gross H."/>
        </authorList>
    </citation>
    <scope>NUCLEOTIDE SEQUENCE [LARGE SCALE GENOMIC DNA]</scope>
    <source>
        <strain evidence="3 4">DSMZ 26121</strain>
    </source>
</reference>
<proteinExistence type="predicted"/>
<dbReference type="Proteomes" id="UP000584325">
    <property type="component" value="Unassembled WGS sequence"/>
</dbReference>
<evidence type="ECO:0000313" key="4">
    <source>
        <dbReference type="Proteomes" id="UP000298763"/>
    </source>
</evidence>
<dbReference type="EMBL" id="JACHXS010000009">
    <property type="protein sequence ID" value="MBB3223469.1"/>
    <property type="molecule type" value="Genomic_DNA"/>
</dbReference>
<accession>A0A4V1EE79</accession>
<evidence type="ECO:0000313" key="2">
    <source>
        <dbReference type="EMBL" id="MBB3223469.1"/>
    </source>
</evidence>
<dbReference type="PROSITE" id="PS51257">
    <property type="entry name" value="PROKAR_LIPOPROTEIN"/>
    <property type="match status" value="1"/>
</dbReference>
<reference evidence="2 5" key="2">
    <citation type="submission" date="2020-08" db="EMBL/GenBank/DDBJ databases">
        <title>Genomic Encyclopedia of Type Strains, Phase III (KMG-III): the genomes of soil and plant-associated and newly described type strains.</title>
        <authorList>
            <person name="Whitman W."/>
        </authorList>
    </citation>
    <scope>NUCLEOTIDE SEQUENCE [LARGE SCALE GENOMIC DNA]</scope>
    <source>
        <strain evidence="2 5">CECT 7753</strain>
    </source>
</reference>
<keyword evidence="4" id="KW-1185">Reference proteome</keyword>
<dbReference type="OrthoDB" id="8759680at2"/>
<dbReference type="RefSeq" id="WP_137316420.1">
    <property type="nucleotide sequence ID" value="NZ_CP040017.1"/>
</dbReference>
<evidence type="ECO:0000256" key="1">
    <source>
        <dbReference type="SAM" id="MobiDB-lite"/>
    </source>
</evidence>
<dbReference type="Proteomes" id="UP000298763">
    <property type="component" value="Chromosome"/>
</dbReference>
<organism evidence="2 5">
    <name type="scientific">Pseudoduganella umbonata</name>
    <dbReference type="NCBI Taxonomy" id="864828"/>
    <lineage>
        <taxon>Bacteria</taxon>
        <taxon>Pseudomonadati</taxon>
        <taxon>Pseudomonadota</taxon>
        <taxon>Betaproteobacteria</taxon>
        <taxon>Burkholderiales</taxon>
        <taxon>Oxalobacteraceae</taxon>
        <taxon>Telluria group</taxon>
        <taxon>Pseudoduganella</taxon>
    </lineage>
</organism>
<protein>
    <submittedName>
        <fullName evidence="2">Uncharacterized protein</fullName>
    </submittedName>
</protein>
<feature type="compositionally biased region" description="Basic and acidic residues" evidence="1">
    <location>
        <begin position="172"/>
        <end position="188"/>
    </location>
</feature>
<dbReference type="AlphaFoldDB" id="A0A4V1EE79"/>
<name>A0A4V1EE79_9BURK</name>